<sequence length="512" mass="58653">MRRRTFIQKSTAAGLGLAARAGAGGSMKKRPNLLFVFADQHSYDILGCNGCEQVKTPRFDAFSREGLSLDSCFSISPLCTPMRGALLSGQHPLHNGAFDNCVQMRPGNGDYFAEVLKRRGYTTAYVGKWHLYGGYWYQPVPAGPFRYGFDDLFLTNNCDLNYTPGNAFYFHPESGERIKFGEWEPFGQTGQALDFLDRVKADEPWTLFVSWHPPHNHRTRSPDHDYAYSAPREYLDRYEYEAVRVREGTPDTEENRRMMHGYMALVSSIDDCFGMLMDKLRERGMDEDTIVVYTADHGDMLKKQDGRYFIKSHAESQSSQVPFMIRWPGRFRPGERTDLPFGTLDIMPTLLSLMGVSPPPSCHGRDLSQALLRGGDGDDRASVPMFMCSCTEWRGAATRDWIYSYDPRYRGPGGWPHDTNALYDRRRDPQCLNNLYGMPGYRETQERMHRITQDWMAHFDDPFMPYVELRDAVIDPADRNGKPYIDFWDPEAEGVPETRPIEAARAWARAQT</sequence>
<dbReference type="EMBL" id="CP010904">
    <property type="protein sequence ID" value="AKJ65675.1"/>
    <property type="molecule type" value="Genomic_DNA"/>
</dbReference>
<keyword evidence="3 6" id="KW-0378">Hydrolase</keyword>
<proteinExistence type="inferred from homology"/>
<dbReference type="Pfam" id="PF00884">
    <property type="entry name" value="Sulfatase"/>
    <property type="match status" value="1"/>
</dbReference>
<gene>
    <name evidence="6" type="primary">betC_10</name>
    <name evidence="6" type="ORF">L21SP4_02450</name>
</gene>
<feature type="domain" description="Sulfatase N-terminal" evidence="5">
    <location>
        <begin position="31"/>
        <end position="356"/>
    </location>
</feature>
<dbReference type="GO" id="GO:0046872">
    <property type="term" value="F:metal ion binding"/>
    <property type="evidence" value="ECO:0007669"/>
    <property type="project" value="UniProtKB-KW"/>
</dbReference>
<dbReference type="PANTHER" id="PTHR42693">
    <property type="entry name" value="ARYLSULFATASE FAMILY MEMBER"/>
    <property type="match status" value="1"/>
</dbReference>
<dbReference type="GO" id="GO:0004065">
    <property type="term" value="F:arylsulfatase activity"/>
    <property type="evidence" value="ECO:0007669"/>
    <property type="project" value="TreeGrafter"/>
</dbReference>
<keyword evidence="2" id="KW-0479">Metal-binding</keyword>
<dbReference type="InterPro" id="IPR000917">
    <property type="entry name" value="Sulfatase_N"/>
</dbReference>
<keyword evidence="7" id="KW-1185">Reference proteome</keyword>
<dbReference type="GO" id="GO:0047753">
    <property type="term" value="F:choline-sulfatase activity"/>
    <property type="evidence" value="ECO:0007669"/>
    <property type="project" value="UniProtKB-EC"/>
</dbReference>
<organism evidence="6 7">
    <name type="scientific">Kiritimatiella glycovorans</name>
    <dbReference type="NCBI Taxonomy" id="1307763"/>
    <lineage>
        <taxon>Bacteria</taxon>
        <taxon>Pseudomonadati</taxon>
        <taxon>Kiritimatiellota</taxon>
        <taxon>Kiritimatiellia</taxon>
        <taxon>Kiritimatiellales</taxon>
        <taxon>Kiritimatiellaceae</taxon>
        <taxon>Kiritimatiella</taxon>
    </lineage>
</organism>
<reference evidence="6 7" key="2">
    <citation type="journal article" date="2016" name="ISME J.">
        <title>Characterization of the first cultured representative of Verrucomicrobia subdivision 5 indicates the proposal of a novel phylum.</title>
        <authorList>
            <person name="Spring S."/>
            <person name="Bunk B."/>
            <person name="Sproer C."/>
            <person name="Schumann P."/>
            <person name="Rohde M."/>
            <person name="Tindall B.J."/>
            <person name="Klenk H.P."/>
        </authorList>
    </citation>
    <scope>NUCLEOTIDE SEQUENCE [LARGE SCALE GENOMIC DNA]</scope>
    <source>
        <strain evidence="6 7">L21-Fru-AB</strain>
    </source>
</reference>
<dbReference type="EC" id="3.1.6.6" evidence="6"/>
<accession>A0A0G3ELL1</accession>
<evidence type="ECO:0000313" key="6">
    <source>
        <dbReference type="EMBL" id="AKJ65675.1"/>
    </source>
</evidence>
<dbReference type="Gene3D" id="3.30.1120.10">
    <property type="match status" value="1"/>
</dbReference>
<dbReference type="Proteomes" id="UP000035268">
    <property type="component" value="Chromosome"/>
</dbReference>
<protein>
    <submittedName>
        <fullName evidence="6">Choline-sulfatase</fullName>
        <ecNumber evidence="6">3.1.6.6</ecNumber>
    </submittedName>
</protein>
<dbReference type="PANTHER" id="PTHR42693:SF53">
    <property type="entry name" value="ENDO-4-O-SULFATASE"/>
    <property type="match status" value="1"/>
</dbReference>
<reference evidence="7" key="1">
    <citation type="submission" date="2015-02" db="EMBL/GenBank/DDBJ databases">
        <title>Description and complete genome sequence of the first cultured representative of the subdivision 5 of the Verrucomicrobia phylum.</title>
        <authorList>
            <person name="Spring S."/>
            <person name="Bunk B."/>
            <person name="Sproer C."/>
            <person name="Klenk H.-P."/>
        </authorList>
    </citation>
    <scope>NUCLEOTIDE SEQUENCE [LARGE SCALE GENOMIC DNA]</scope>
    <source>
        <strain evidence="7">L21-Fru-AB</strain>
    </source>
</reference>
<evidence type="ECO:0000256" key="2">
    <source>
        <dbReference type="ARBA" id="ARBA00022723"/>
    </source>
</evidence>
<dbReference type="STRING" id="1307763.L21SP4_02450"/>
<name>A0A0G3ELL1_9BACT</name>
<dbReference type="KEGG" id="vbl:L21SP4_02450"/>
<dbReference type="InterPro" id="IPR024607">
    <property type="entry name" value="Sulfatase_CS"/>
</dbReference>
<evidence type="ECO:0000256" key="3">
    <source>
        <dbReference type="ARBA" id="ARBA00022801"/>
    </source>
</evidence>
<keyword evidence="4" id="KW-0106">Calcium</keyword>
<dbReference type="PROSITE" id="PS00149">
    <property type="entry name" value="SULFATASE_2"/>
    <property type="match status" value="1"/>
</dbReference>
<dbReference type="InterPro" id="IPR050738">
    <property type="entry name" value="Sulfatase"/>
</dbReference>
<dbReference type="InterPro" id="IPR017850">
    <property type="entry name" value="Alkaline_phosphatase_core_sf"/>
</dbReference>
<evidence type="ECO:0000256" key="1">
    <source>
        <dbReference type="ARBA" id="ARBA00008779"/>
    </source>
</evidence>
<dbReference type="SUPFAM" id="SSF53649">
    <property type="entry name" value="Alkaline phosphatase-like"/>
    <property type="match status" value="1"/>
</dbReference>
<comment type="similarity">
    <text evidence="1">Belongs to the sulfatase family.</text>
</comment>
<dbReference type="AlphaFoldDB" id="A0A0G3ELL1"/>
<evidence type="ECO:0000313" key="7">
    <source>
        <dbReference type="Proteomes" id="UP000035268"/>
    </source>
</evidence>
<evidence type="ECO:0000256" key="4">
    <source>
        <dbReference type="ARBA" id="ARBA00022837"/>
    </source>
</evidence>
<evidence type="ECO:0000259" key="5">
    <source>
        <dbReference type="Pfam" id="PF00884"/>
    </source>
</evidence>
<dbReference type="Gene3D" id="3.40.720.10">
    <property type="entry name" value="Alkaline Phosphatase, subunit A"/>
    <property type="match status" value="1"/>
</dbReference>